<keyword evidence="4 7" id="KW-0698">rRNA processing</keyword>
<keyword evidence="5 7" id="KW-0694">RNA-binding</keyword>
<keyword evidence="9" id="KW-1185">Reference proteome</keyword>
<dbReference type="GO" id="GO:0003723">
    <property type="term" value="F:RNA binding"/>
    <property type="evidence" value="ECO:0007669"/>
    <property type="project" value="UniProtKB-UniRule"/>
</dbReference>
<evidence type="ECO:0000256" key="3">
    <source>
        <dbReference type="ARBA" id="ARBA00015212"/>
    </source>
</evidence>
<accession>A0ABD6E4C1</accession>
<evidence type="ECO:0000256" key="1">
    <source>
        <dbReference type="ARBA" id="ARBA00004123"/>
    </source>
</evidence>
<gene>
    <name evidence="8" type="ORF">AB6A40_001059</name>
</gene>
<dbReference type="GO" id="GO:0005730">
    <property type="term" value="C:nucleolus"/>
    <property type="evidence" value="ECO:0007669"/>
    <property type="project" value="UniProtKB-SubCell"/>
</dbReference>
<dbReference type="InterPro" id="IPR007146">
    <property type="entry name" value="Sas10/Utp3/C1D"/>
</dbReference>
<protein>
    <recommendedName>
        <fullName evidence="3 7">Nuclear nucleic acid-binding protein C1D</fullName>
    </recommendedName>
</protein>
<dbReference type="Proteomes" id="UP001608902">
    <property type="component" value="Unassembled WGS sequence"/>
</dbReference>
<keyword evidence="7" id="KW-0238">DNA-binding</keyword>
<dbReference type="EMBL" id="JBGFUD010000358">
    <property type="protein sequence ID" value="MFH4974350.1"/>
    <property type="molecule type" value="Genomic_DNA"/>
</dbReference>
<evidence type="ECO:0000256" key="2">
    <source>
        <dbReference type="ARBA" id="ARBA00009154"/>
    </source>
</evidence>
<dbReference type="GO" id="GO:0003677">
    <property type="term" value="F:DNA binding"/>
    <property type="evidence" value="ECO:0007669"/>
    <property type="project" value="UniProtKB-KW"/>
</dbReference>
<evidence type="ECO:0000256" key="6">
    <source>
        <dbReference type="ARBA" id="ARBA00023242"/>
    </source>
</evidence>
<comment type="function">
    <text evidence="7">Plays a role in the recruitment of the exosome to pre-rRNA to mediate the 3'-5' end processing of the 5.8S rRNA.</text>
</comment>
<evidence type="ECO:0000256" key="4">
    <source>
        <dbReference type="ARBA" id="ARBA00022552"/>
    </source>
</evidence>
<organism evidence="8 9">
    <name type="scientific">Gnathostoma spinigerum</name>
    <dbReference type="NCBI Taxonomy" id="75299"/>
    <lineage>
        <taxon>Eukaryota</taxon>
        <taxon>Metazoa</taxon>
        <taxon>Ecdysozoa</taxon>
        <taxon>Nematoda</taxon>
        <taxon>Chromadorea</taxon>
        <taxon>Rhabditida</taxon>
        <taxon>Spirurina</taxon>
        <taxon>Gnathostomatomorpha</taxon>
        <taxon>Gnathostomatoidea</taxon>
        <taxon>Gnathostomatidae</taxon>
        <taxon>Gnathostoma</taxon>
    </lineage>
</organism>
<evidence type="ECO:0000313" key="8">
    <source>
        <dbReference type="EMBL" id="MFH4974350.1"/>
    </source>
</evidence>
<comment type="caution">
    <text evidence="8">The sequence shown here is derived from an EMBL/GenBank/DDBJ whole genome shotgun (WGS) entry which is preliminary data.</text>
</comment>
<keyword evidence="7" id="KW-0963">Cytoplasm</keyword>
<dbReference type="PANTHER" id="PTHR15341:SF3">
    <property type="entry name" value="NUCLEAR NUCLEIC ACID-BINDING PROTEIN C1D"/>
    <property type="match status" value="1"/>
</dbReference>
<keyword evidence="6 7" id="KW-0539">Nucleus</keyword>
<comment type="subcellular location">
    <subcellularLocation>
        <location evidence="7">Cytoplasm</location>
    </subcellularLocation>
    <subcellularLocation>
        <location evidence="7">Nucleus</location>
        <location evidence="7">Nucleolus</location>
    </subcellularLocation>
    <subcellularLocation>
        <location evidence="1 7">Nucleus</location>
    </subcellularLocation>
</comment>
<dbReference type="InterPro" id="IPR011082">
    <property type="entry name" value="Exosome-assoc_fac/DNA_repair"/>
</dbReference>
<name>A0ABD6E4C1_9BILA</name>
<evidence type="ECO:0000256" key="5">
    <source>
        <dbReference type="ARBA" id="ARBA00022884"/>
    </source>
</evidence>
<dbReference type="AlphaFoldDB" id="A0ABD6E4C1"/>
<evidence type="ECO:0000313" key="9">
    <source>
        <dbReference type="Proteomes" id="UP001608902"/>
    </source>
</evidence>
<comment type="subunit">
    <text evidence="7">Monomer and homodimer.</text>
</comment>
<reference evidence="8 9" key="1">
    <citation type="submission" date="2024-08" db="EMBL/GenBank/DDBJ databases">
        <title>Gnathostoma spinigerum genome.</title>
        <authorList>
            <person name="Gonzalez-Bertolin B."/>
            <person name="Monzon S."/>
            <person name="Zaballos A."/>
            <person name="Jimenez P."/>
            <person name="Dekumyoy P."/>
            <person name="Varona S."/>
            <person name="Cuesta I."/>
            <person name="Sumanam S."/>
            <person name="Adisakwattana P."/>
            <person name="Gasser R.B."/>
            <person name="Hernandez-Gonzalez A."/>
            <person name="Young N.D."/>
            <person name="Perteguer M.J."/>
        </authorList>
    </citation>
    <scope>NUCLEOTIDE SEQUENCE [LARGE SCALE GENOMIC DNA]</scope>
    <source>
        <strain evidence="8">AL3</strain>
        <tissue evidence="8">Liver</tissue>
    </source>
</reference>
<dbReference type="GO" id="GO:0006364">
    <property type="term" value="P:rRNA processing"/>
    <property type="evidence" value="ECO:0007669"/>
    <property type="project" value="UniProtKB-KW"/>
</dbReference>
<proteinExistence type="inferred from homology"/>
<dbReference type="GO" id="GO:0005737">
    <property type="term" value="C:cytoplasm"/>
    <property type="evidence" value="ECO:0007669"/>
    <property type="project" value="UniProtKB-SubCell"/>
</dbReference>
<dbReference type="Pfam" id="PF04000">
    <property type="entry name" value="Sas10_Utp3"/>
    <property type="match status" value="1"/>
</dbReference>
<dbReference type="PANTHER" id="PTHR15341">
    <property type="entry name" value="SUN-COR STEROID HORMONE RECEPTOR CO-REPRESSOR"/>
    <property type="match status" value="1"/>
</dbReference>
<evidence type="ECO:0000256" key="7">
    <source>
        <dbReference type="RuleBase" id="RU368003"/>
    </source>
</evidence>
<comment type="similarity">
    <text evidence="2 7">Belongs to the C1D family.</text>
</comment>
<sequence>MTDITETESSERVERIPAEVCDNLRRFHQTLTDLEEALQPHFASVPPDQRPPLQRARNDVLSLFCINSLYWMLLCTHGKNPRENEMLTNELKRTKDYMGRLKELEEKRLAPKVDKTAAKNFIRNALWQPQDKNNVTDGTKEISVDKEKHARKFEDRNGETPEVATKIAKLMN</sequence>